<dbReference type="SUPFAM" id="SSF88723">
    <property type="entry name" value="PIN domain-like"/>
    <property type="match status" value="1"/>
</dbReference>
<dbReference type="Pfam" id="PF01850">
    <property type="entry name" value="PIN"/>
    <property type="match status" value="1"/>
</dbReference>
<evidence type="ECO:0000259" key="8">
    <source>
        <dbReference type="Pfam" id="PF01850"/>
    </source>
</evidence>
<evidence type="ECO:0000313" key="10">
    <source>
        <dbReference type="Proteomes" id="UP000662185"/>
    </source>
</evidence>
<dbReference type="InterPro" id="IPR002716">
    <property type="entry name" value="PIN_dom"/>
</dbReference>
<dbReference type="GO" id="GO:0016787">
    <property type="term" value="F:hydrolase activity"/>
    <property type="evidence" value="ECO:0007669"/>
    <property type="project" value="UniProtKB-KW"/>
</dbReference>
<reference evidence="10" key="1">
    <citation type="journal article" date="2020" name="ISME J.">
        <title>Comparative genomics reveals insights into cyanobacterial evolution and habitat adaptation.</title>
        <authorList>
            <person name="Chen M.Y."/>
            <person name="Teng W.K."/>
            <person name="Zhao L."/>
            <person name="Hu C.X."/>
            <person name="Zhou Y.K."/>
            <person name="Han B.P."/>
            <person name="Song L.R."/>
            <person name="Shu W.S."/>
        </authorList>
    </citation>
    <scope>NUCLEOTIDE SEQUENCE [LARGE SCALE GENOMIC DNA]</scope>
    <source>
        <strain evidence="10">FACHB-251</strain>
    </source>
</reference>
<name>A0A926WNS5_9NOST</name>
<dbReference type="Proteomes" id="UP000662185">
    <property type="component" value="Unassembled WGS sequence"/>
</dbReference>
<evidence type="ECO:0000256" key="4">
    <source>
        <dbReference type="ARBA" id="ARBA00022723"/>
    </source>
</evidence>
<keyword evidence="3" id="KW-0540">Nuclease</keyword>
<dbReference type="EMBL" id="JACJQU010000025">
    <property type="protein sequence ID" value="MBD2296533.1"/>
    <property type="molecule type" value="Genomic_DNA"/>
</dbReference>
<keyword evidence="6" id="KW-0460">Magnesium</keyword>
<feature type="domain" description="PIN" evidence="8">
    <location>
        <begin position="3"/>
        <end position="114"/>
    </location>
</feature>
<comment type="caution">
    <text evidence="9">The sequence shown here is derived from an EMBL/GenBank/DDBJ whole genome shotgun (WGS) entry which is preliminary data.</text>
</comment>
<evidence type="ECO:0000256" key="7">
    <source>
        <dbReference type="ARBA" id="ARBA00038093"/>
    </source>
</evidence>
<dbReference type="CDD" id="cd18738">
    <property type="entry name" value="PIN_VapC4-5_FitB-like"/>
    <property type="match status" value="1"/>
</dbReference>
<comment type="cofactor">
    <cofactor evidence="1">
        <name>Mg(2+)</name>
        <dbReference type="ChEBI" id="CHEBI:18420"/>
    </cofactor>
</comment>
<dbReference type="RefSeq" id="WP_190564655.1">
    <property type="nucleotide sequence ID" value="NZ_JACJQU010000025.1"/>
</dbReference>
<dbReference type="Gene3D" id="3.40.50.1010">
    <property type="entry name" value="5'-nuclease"/>
    <property type="match status" value="1"/>
</dbReference>
<organism evidence="9 10">
    <name type="scientific">Anabaena sphaerica FACHB-251</name>
    <dbReference type="NCBI Taxonomy" id="2692883"/>
    <lineage>
        <taxon>Bacteria</taxon>
        <taxon>Bacillati</taxon>
        <taxon>Cyanobacteriota</taxon>
        <taxon>Cyanophyceae</taxon>
        <taxon>Nostocales</taxon>
        <taxon>Nostocaceae</taxon>
        <taxon>Anabaena</taxon>
    </lineage>
</organism>
<protein>
    <submittedName>
        <fullName evidence="9">Type II toxin-antitoxin system VapC family toxin</fullName>
    </submittedName>
</protein>
<dbReference type="AlphaFoldDB" id="A0A926WNS5"/>
<dbReference type="GO" id="GO:0046872">
    <property type="term" value="F:metal ion binding"/>
    <property type="evidence" value="ECO:0007669"/>
    <property type="project" value="UniProtKB-KW"/>
</dbReference>
<evidence type="ECO:0000256" key="2">
    <source>
        <dbReference type="ARBA" id="ARBA00022649"/>
    </source>
</evidence>
<dbReference type="PANTHER" id="PTHR33653">
    <property type="entry name" value="RIBONUCLEASE VAPC2"/>
    <property type="match status" value="1"/>
</dbReference>
<accession>A0A926WNS5</accession>
<evidence type="ECO:0000256" key="5">
    <source>
        <dbReference type="ARBA" id="ARBA00022801"/>
    </source>
</evidence>
<keyword evidence="2" id="KW-1277">Toxin-antitoxin system</keyword>
<evidence type="ECO:0000256" key="3">
    <source>
        <dbReference type="ARBA" id="ARBA00022722"/>
    </source>
</evidence>
<dbReference type="PANTHER" id="PTHR33653:SF1">
    <property type="entry name" value="RIBONUCLEASE VAPC2"/>
    <property type="match status" value="1"/>
</dbReference>
<dbReference type="InterPro" id="IPR050556">
    <property type="entry name" value="Type_II_TA_system_RNase"/>
</dbReference>
<comment type="similarity">
    <text evidence="7">Belongs to the PINc/VapC protein family.</text>
</comment>
<evidence type="ECO:0000256" key="1">
    <source>
        <dbReference type="ARBA" id="ARBA00001946"/>
    </source>
</evidence>
<gene>
    <name evidence="9" type="ORF">H6G06_24400</name>
</gene>
<keyword evidence="4" id="KW-0479">Metal-binding</keyword>
<sequence length="127" mass="14632">MRYVYDTNIFIYYLADELTVSSFFTEKFLNLHEVLVSPIIRIELLSFSGLSKEEEQSIEDLLSQFNTIPFLREIEDQTIKLKRQCKIKLPDAIIASTAINQDAVLLTRNVNDFQGIAGLKIENPFVN</sequence>
<evidence type="ECO:0000256" key="6">
    <source>
        <dbReference type="ARBA" id="ARBA00022842"/>
    </source>
</evidence>
<dbReference type="GO" id="GO:0004518">
    <property type="term" value="F:nuclease activity"/>
    <property type="evidence" value="ECO:0007669"/>
    <property type="project" value="UniProtKB-KW"/>
</dbReference>
<proteinExistence type="inferred from homology"/>
<dbReference type="InterPro" id="IPR029060">
    <property type="entry name" value="PIN-like_dom_sf"/>
</dbReference>
<keyword evidence="10" id="KW-1185">Reference proteome</keyword>
<evidence type="ECO:0000313" key="9">
    <source>
        <dbReference type="EMBL" id="MBD2296533.1"/>
    </source>
</evidence>
<keyword evidence="5" id="KW-0378">Hydrolase</keyword>